<sequence length="798" mass="87635">MNARVDRSEPEMVTLEVDGVELQAPKGSMLIQATDPAGIDIPRFCYHRKLSIAANCRMCLVEVERAPKPLPACATPVAEGMKVWTRSKGAVAAQRGVMEFLLINHPLDCPICDQGGECELQDLSMGFGRSLSRFSERKRVVKDEDLGPLVATEMTRCIHCTRCVRFLDEIAGQYELGGMYRGEHMEISTFSGRGVRSELSGNIIDLCPVGALTSKPFRFRARAWEMLSHPGIAPHDAIGSNLYIHQVQGTVKRVVPRDNEKINESWIADRDRFSYEGVYSPDRLQRPLLRRGDTWEEVKWQDALQATVMGLQRTVGEYGTEQLGAWVSPSATLEEMYLLGRLLRGLGCHNIDHRLRQADFRDDTVAPAFPYLGLPLVDVERLDAALVIGSYTRWDLPLFNHRLRKAALAGGKVMFLNPRAFDWNFPLADEYVVSVRDFAVELALIVAALAEYKAVARPERLDTWLARRAPTAVHRRIAERLAQGERSGVFVGALVEAHPAGAELRALAALLAELSGSGYGVLSQGANSAGAWQVGAIPQRQPGHAGKSGLNLRQMIEEPRRGLILFNVEPEFDCWDSAAAQQAVAAAEFVLVFSPYVTEAMRAYADVILPMATFTETAGTFVNAEGLWQSFSGLTKPPGEARPAWRILRVLGNQLGLEGFEYNAPNEIYSEIRELIDHGTPPALPKWQPAGLEPVKLDGLLRVGTTGIYALDPLVRRAAALQRTVQADDALAYLAPQTAARLGIEGGAQVRVCQRSQAVQLRAHLDPDLPADTVWISAGLSATAALGPMIGQLTVECL</sequence>
<reference evidence="17 18" key="1">
    <citation type="submission" date="2006-02" db="EMBL/GenBank/DDBJ databases">
        <authorList>
            <person name="Waterbury J."/>
            <person name="Ferriera S."/>
            <person name="Johnson J."/>
            <person name="Kravitz S."/>
            <person name="Halpern A."/>
            <person name="Remington K."/>
            <person name="Beeson K."/>
            <person name="Tran B."/>
            <person name="Rogers Y.-H."/>
            <person name="Friedman R."/>
            <person name="Venter J.C."/>
        </authorList>
    </citation>
    <scope>NUCLEOTIDE SEQUENCE [LARGE SCALE GENOMIC DNA]</scope>
    <source>
        <strain evidence="17 18">Nb-231</strain>
    </source>
</reference>
<dbReference type="PROSITE" id="PS51085">
    <property type="entry name" value="2FE2S_FER_2"/>
    <property type="match status" value="1"/>
</dbReference>
<dbReference type="Pfam" id="PF10588">
    <property type="entry name" value="NADH-G_4Fe-4S_3"/>
    <property type="match status" value="1"/>
</dbReference>
<dbReference type="GO" id="GO:0016651">
    <property type="term" value="F:oxidoreductase activity, acting on NAD(P)H"/>
    <property type="evidence" value="ECO:0007669"/>
    <property type="project" value="InterPro"/>
</dbReference>
<feature type="domain" description="4Fe-4S Mo/W bis-MGD-type" evidence="15">
    <location>
        <begin position="226"/>
        <end position="282"/>
    </location>
</feature>
<dbReference type="SMART" id="SM00929">
    <property type="entry name" value="NADH-G_4Fe-4S_3"/>
    <property type="match status" value="1"/>
</dbReference>
<dbReference type="PANTHER" id="PTHR43105:SF13">
    <property type="entry name" value="NADH-UBIQUINONE OXIDOREDUCTASE 75 KDA SUBUNIT, MITOCHONDRIAL"/>
    <property type="match status" value="1"/>
</dbReference>
<dbReference type="EMBL" id="AAOF01000015">
    <property type="protein sequence ID" value="EAR20872.1"/>
    <property type="molecule type" value="Genomic_DNA"/>
</dbReference>
<dbReference type="Proteomes" id="UP000003374">
    <property type="component" value="Unassembled WGS sequence"/>
</dbReference>
<keyword evidence="8 13" id="KW-0408">Iron</keyword>
<dbReference type="eggNOG" id="COG1034">
    <property type="taxonomic scope" value="Bacteria"/>
</dbReference>
<keyword evidence="18" id="KW-1185">Reference proteome</keyword>
<dbReference type="InterPro" id="IPR050123">
    <property type="entry name" value="Prok_molybdopt-oxidoreductase"/>
</dbReference>
<dbReference type="Gene3D" id="3.30.70.20">
    <property type="match status" value="1"/>
</dbReference>
<dbReference type="Pfam" id="PF22117">
    <property type="entry name" value="Fer4_Nqo3"/>
    <property type="match status" value="1"/>
</dbReference>
<dbReference type="FunFam" id="3.30.70.20:FF:000002">
    <property type="entry name" value="NADH-ubiquinone oxidoreductase 75 kDa subunit"/>
    <property type="match status" value="1"/>
</dbReference>
<dbReference type="SUPFAM" id="SSF50692">
    <property type="entry name" value="ADC-like"/>
    <property type="match status" value="1"/>
</dbReference>
<dbReference type="STRING" id="314278.NB231_03817"/>
<keyword evidence="6 13" id="KW-0479">Metal-binding</keyword>
<dbReference type="FunFam" id="3.10.20.740:FF:000001">
    <property type="entry name" value="NADH-quinone oxidoreductase subunit G"/>
    <property type="match status" value="1"/>
</dbReference>
<evidence type="ECO:0000256" key="7">
    <source>
        <dbReference type="ARBA" id="ARBA00022967"/>
    </source>
</evidence>
<proteinExistence type="inferred from homology"/>
<dbReference type="SUPFAM" id="SSF54292">
    <property type="entry name" value="2Fe-2S ferredoxin-like"/>
    <property type="match status" value="1"/>
</dbReference>
<dbReference type="GO" id="GO:0051537">
    <property type="term" value="F:2 iron, 2 sulfur cluster binding"/>
    <property type="evidence" value="ECO:0007669"/>
    <property type="project" value="UniProtKB-UniRule"/>
</dbReference>
<dbReference type="SUPFAM" id="SSF54862">
    <property type="entry name" value="4Fe-4S ferredoxins"/>
    <property type="match status" value="1"/>
</dbReference>
<evidence type="ECO:0000256" key="6">
    <source>
        <dbReference type="ARBA" id="ARBA00022723"/>
    </source>
</evidence>
<keyword evidence="3 13" id="KW-0004">4Fe-4S</keyword>
<dbReference type="HOGENOM" id="CLU_000422_11_6_6"/>
<organism evidence="17 18">
    <name type="scientific">Nitrococcus mobilis Nb-231</name>
    <dbReference type="NCBI Taxonomy" id="314278"/>
    <lineage>
        <taxon>Bacteria</taxon>
        <taxon>Pseudomonadati</taxon>
        <taxon>Pseudomonadota</taxon>
        <taxon>Gammaproteobacteria</taxon>
        <taxon>Chromatiales</taxon>
        <taxon>Ectothiorhodospiraceae</taxon>
        <taxon>Nitrococcus</taxon>
    </lineage>
</organism>
<dbReference type="PROSITE" id="PS51669">
    <property type="entry name" value="4FE4S_MOW_BIS_MGD"/>
    <property type="match status" value="1"/>
</dbReference>
<evidence type="ECO:0000256" key="11">
    <source>
        <dbReference type="ARBA" id="ARBA00026021"/>
    </source>
</evidence>
<dbReference type="InterPro" id="IPR006656">
    <property type="entry name" value="Mopterin_OxRdtase"/>
</dbReference>
<dbReference type="PROSITE" id="PS51839">
    <property type="entry name" value="4FE4S_HC3"/>
    <property type="match status" value="1"/>
</dbReference>
<dbReference type="InterPro" id="IPR009010">
    <property type="entry name" value="Asp_de-COase-like_dom_sf"/>
</dbReference>
<comment type="caution">
    <text evidence="17">The sequence shown here is derived from an EMBL/GenBank/DDBJ whole genome shotgun (WGS) entry which is preliminary data.</text>
</comment>
<evidence type="ECO:0000256" key="2">
    <source>
        <dbReference type="ARBA" id="ARBA00005404"/>
    </source>
</evidence>
<dbReference type="AlphaFoldDB" id="A4BTQ8"/>
<dbReference type="InterPro" id="IPR036010">
    <property type="entry name" value="2Fe-2S_ferredoxin-like_sf"/>
</dbReference>
<evidence type="ECO:0000256" key="4">
    <source>
        <dbReference type="ARBA" id="ARBA00022714"/>
    </source>
</evidence>
<evidence type="ECO:0000256" key="8">
    <source>
        <dbReference type="ARBA" id="ARBA00023004"/>
    </source>
</evidence>
<dbReference type="PROSITE" id="PS00643">
    <property type="entry name" value="COMPLEX1_75K_3"/>
    <property type="match status" value="1"/>
</dbReference>
<dbReference type="GO" id="GO:0046872">
    <property type="term" value="F:metal ion binding"/>
    <property type="evidence" value="ECO:0007669"/>
    <property type="project" value="UniProtKB-UniRule"/>
</dbReference>
<comment type="similarity">
    <text evidence="2 13">Belongs to the complex I 75 kDa subunit family.</text>
</comment>
<dbReference type="Gene3D" id="2.40.40.20">
    <property type="match status" value="1"/>
</dbReference>
<dbReference type="CDD" id="cd02775">
    <property type="entry name" value="MopB_CT"/>
    <property type="match status" value="1"/>
</dbReference>
<evidence type="ECO:0000259" key="16">
    <source>
        <dbReference type="PROSITE" id="PS51839"/>
    </source>
</evidence>
<evidence type="ECO:0000256" key="10">
    <source>
        <dbReference type="ARBA" id="ARBA00023027"/>
    </source>
</evidence>
<comment type="cofactor">
    <cofactor evidence="13">
        <name>[2Fe-2S] cluster</name>
        <dbReference type="ChEBI" id="CHEBI:190135"/>
    </cofactor>
    <text evidence="13">Binds 1 [2Fe-2S] cluster per subunit.</text>
</comment>
<evidence type="ECO:0000313" key="17">
    <source>
        <dbReference type="EMBL" id="EAR20872.1"/>
    </source>
</evidence>
<comment type="function">
    <text evidence="13">NDH-1 shuttles electrons from NADH, via FMN and iron-sulfur (Fe-S) centers, to quinones in the respiratory chain. Couples the redox reaction to proton translocation (for every two electrons transferred, four hydrogen ions are translocated across the cytoplasmic membrane), and thus conserves the redox energy in a proton gradient.</text>
</comment>
<dbReference type="InterPro" id="IPR000283">
    <property type="entry name" value="NADH_UbQ_OxRdtase_75kDa_su_CS"/>
</dbReference>
<keyword evidence="5 13" id="KW-0874">Quinone</keyword>
<gene>
    <name evidence="17" type="ORF">NB231_03817</name>
</gene>
<dbReference type="GO" id="GO:0042773">
    <property type="term" value="P:ATP synthesis coupled electron transport"/>
    <property type="evidence" value="ECO:0007669"/>
    <property type="project" value="InterPro"/>
</dbReference>
<evidence type="ECO:0000256" key="3">
    <source>
        <dbReference type="ARBA" id="ARBA00022485"/>
    </source>
</evidence>
<dbReference type="PANTHER" id="PTHR43105">
    <property type="entry name" value="RESPIRATORY NITRATE REDUCTASE"/>
    <property type="match status" value="1"/>
</dbReference>
<dbReference type="CDD" id="cd00207">
    <property type="entry name" value="fer2"/>
    <property type="match status" value="1"/>
</dbReference>
<dbReference type="InterPro" id="IPR019574">
    <property type="entry name" value="NADH_UbQ_OxRdtase_Gsu_4Fe4S-bd"/>
</dbReference>
<dbReference type="InterPro" id="IPR010228">
    <property type="entry name" value="NADH_UbQ_OxRdtase_Gsu"/>
</dbReference>
<dbReference type="GO" id="GO:1990204">
    <property type="term" value="C:oxidoreductase complex"/>
    <property type="evidence" value="ECO:0007669"/>
    <property type="project" value="UniProtKB-ARBA"/>
</dbReference>
<dbReference type="Pfam" id="PF22151">
    <property type="entry name" value="Fer4_NDSU1"/>
    <property type="match status" value="1"/>
</dbReference>
<dbReference type="InterPro" id="IPR006657">
    <property type="entry name" value="MoPterin_dinucl-bd_dom"/>
</dbReference>
<dbReference type="Gene3D" id="3.10.20.740">
    <property type="match status" value="1"/>
</dbReference>
<dbReference type="GO" id="GO:0048038">
    <property type="term" value="F:quinone binding"/>
    <property type="evidence" value="ECO:0007669"/>
    <property type="project" value="UniProtKB-UniRule"/>
</dbReference>
<dbReference type="OrthoDB" id="9810782at2"/>
<keyword evidence="10 13" id="KW-0520">NAD</keyword>
<comment type="subunit">
    <text evidence="11">Composed of 13 different subunits. Subunits NuoCD, E, F, and G constitute the peripheral sector of the complex.</text>
</comment>
<dbReference type="Gene3D" id="3.40.228.10">
    <property type="entry name" value="Dimethylsulfoxide Reductase, domain 2"/>
    <property type="match status" value="1"/>
</dbReference>
<dbReference type="NCBIfam" id="TIGR01973">
    <property type="entry name" value="NuoG"/>
    <property type="match status" value="1"/>
</dbReference>
<feature type="domain" description="2Fe-2S ferredoxin-type" evidence="14">
    <location>
        <begin position="11"/>
        <end position="89"/>
    </location>
</feature>
<dbReference type="Pfam" id="PF00384">
    <property type="entry name" value="Molybdopterin"/>
    <property type="match status" value="1"/>
</dbReference>
<dbReference type="GO" id="GO:0008137">
    <property type="term" value="F:NADH dehydrogenase (ubiquinone) activity"/>
    <property type="evidence" value="ECO:0007669"/>
    <property type="project" value="UniProtKB-UniRule"/>
</dbReference>
<protein>
    <recommendedName>
        <fullName evidence="13">NADH-quinone oxidoreductase</fullName>
        <ecNumber evidence="13">7.1.1.-</ecNumber>
    </recommendedName>
</protein>
<comment type="catalytic activity">
    <reaction evidence="12 13">
        <text>a quinone + NADH + 5 H(+)(in) = a quinol + NAD(+) + 4 H(+)(out)</text>
        <dbReference type="Rhea" id="RHEA:57888"/>
        <dbReference type="ChEBI" id="CHEBI:15378"/>
        <dbReference type="ChEBI" id="CHEBI:24646"/>
        <dbReference type="ChEBI" id="CHEBI:57540"/>
        <dbReference type="ChEBI" id="CHEBI:57945"/>
        <dbReference type="ChEBI" id="CHEBI:132124"/>
    </reaction>
</comment>
<keyword evidence="9 13" id="KW-0411">Iron-sulfur</keyword>
<evidence type="ECO:0000256" key="9">
    <source>
        <dbReference type="ARBA" id="ARBA00023014"/>
    </source>
</evidence>
<keyword evidence="4 13" id="KW-0001">2Fe-2S</keyword>
<dbReference type="PROSITE" id="PS00642">
    <property type="entry name" value="COMPLEX1_75K_2"/>
    <property type="match status" value="1"/>
</dbReference>
<evidence type="ECO:0000256" key="5">
    <source>
        <dbReference type="ARBA" id="ARBA00022719"/>
    </source>
</evidence>
<dbReference type="Pfam" id="PF01568">
    <property type="entry name" value="Molydop_binding"/>
    <property type="match status" value="1"/>
</dbReference>
<dbReference type="InterPro" id="IPR006963">
    <property type="entry name" value="Mopterin_OxRdtase_4Fe-4S_dom"/>
</dbReference>
<dbReference type="SUPFAM" id="SSF53706">
    <property type="entry name" value="Formate dehydrogenase/DMSO reductase, domains 1-3"/>
    <property type="match status" value="1"/>
</dbReference>
<evidence type="ECO:0000313" key="18">
    <source>
        <dbReference type="Proteomes" id="UP000003374"/>
    </source>
</evidence>
<evidence type="ECO:0000259" key="15">
    <source>
        <dbReference type="PROSITE" id="PS51669"/>
    </source>
</evidence>
<dbReference type="Gene3D" id="3.40.50.740">
    <property type="match status" value="2"/>
</dbReference>
<evidence type="ECO:0000259" key="14">
    <source>
        <dbReference type="PROSITE" id="PS51085"/>
    </source>
</evidence>
<dbReference type="InterPro" id="IPR054351">
    <property type="entry name" value="NADH_UbQ_OxRdtase_ferredoxin"/>
</dbReference>
<dbReference type="Pfam" id="PF13510">
    <property type="entry name" value="Fer2_4"/>
    <property type="match status" value="1"/>
</dbReference>
<evidence type="ECO:0000256" key="1">
    <source>
        <dbReference type="ARBA" id="ARBA00001966"/>
    </source>
</evidence>
<dbReference type="PROSITE" id="PS00641">
    <property type="entry name" value="COMPLEX1_75K_1"/>
    <property type="match status" value="1"/>
</dbReference>
<name>A4BTQ8_9GAMM</name>
<dbReference type="EC" id="7.1.1.-" evidence="13"/>
<accession>A4BTQ8</accession>
<dbReference type="GO" id="GO:0051539">
    <property type="term" value="F:4 iron, 4 sulfur cluster binding"/>
    <property type="evidence" value="ECO:0007669"/>
    <property type="project" value="UniProtKB-KW"/>
</dbReference>
<evidence type="ECO:0000256" key="13">
    <source>
        <dbReference type="RuleBase" id="RU003525"/>
    </source>
</evidence>
<dbReference type="GO" id="GO:0016020">
    <property type="term" value="C:membrane"/>
    <property type="evidence" value="ECO:0007669"/>
    <property type="project" value="InterPro"/>
</dbReference>
<dbReference type="GO" id="GO:0043546">
    <property type="term" value="F:molybdopterin cofactor binding"/>
    <property type="evidence" value="ECO:0007669"/>
    <property type="project" value="InterPro"/>
</dbReference>
<keyword evidence="7 13" id="KW-1278">Translocase</keyword>
<feature type="domain" description="4Fe-4S His(Cys)3-ligated-type" evidence="16">
    <location>
        <begin position="89"/>
        <end position="128"/>
    </location>
</feature>
<keyword evidence="17" id="KW-0560">Oxidoreductase</keyword>
<dbReference type="InterPro" id="IPR001041">
    <property type="entry name" value="2Fe-2S_ferredoxin-type"/>
</dbReference>
<evidence type="ECO:0000256" key="12">
    <source>
        <dbReference type="ARBA" id="ARBA00047712"/>
    </source>
</evidence>
<comment type="cofactor">
    <cofactor evidence="1 13">
        <name>[4Fe-4S] cluster</name>
        <dbReference type="ChEBI" id="CHEBI:49883"/>
    </cofactor>
</comment>
<dbReference type="RefSeq" id="WP_004999847.1">
    <property type="nucleotide sequence ID" value="NZ_CH672427.1"/>
</dbReference>